<gene>
    <name evidence="2" type="ORF">SeLEV6574_g01211</name>
</gene>
<protein>
    <submittedName>
        <fullName evidence="2">Uncharacterized protein</fullName>
    </submittedName>
</protein>
<evidence type="ECO:0000313" key="3">
    <source>
        <dbReference type="Proteomes" id="UP000320475"/>
    </source>
</evidence>
<comment type="caution">
    <text evidence="2">The sequence shown here is derived from an EMBL/GenBank/DDBJ whole genome shotgun (WGS) entry which is preliminary data.</text>
</comment>
<feature type="signal peptide" evidence="1">
    <location>
        <begin position="1"/>
        <end position="31"/>
    </location>
</feature>
<accession>A0A507DGG0</accession>
<organism evidence="2 3">
    <name type="scientific">Synchytrium endobioticum</name>
    <dbReference type="NCBI Taxonomy" id="286115"/>
    <lineage>
        <taxon>Eukaryota</taxon>
        <taxon>Fungi</taxon>
        <taxon>Fungi incertae sedis</taxon>
        <taxon>Chytridiomycota</taxon>
        <taxon>Chytridiomycota incertae sedis</taxon>
        <taxon>Chytridiomycetes</taxon>
        <taxon>Synchytriales</taxon>
        <taxon>Synchytriaceae</taxon>
        <taxon>Synchytrium</taxon>
    </lineage>
</organism>
<dbReference type="AlphaFoldDB" id="A0A507DGG0"/>
<name>A0A507DGG0_9FUNG</name>
<evidence type="ECO:0000256" key="1">
    <source>
        <dbReference type="SAM" id="SignalP"/>
    </source>
</evidence>
<dbReference type="Proteomes" id="UP000320475">
    <property type="component" value="Unassembled WGS sequence"/>
</dbReference>
<evidence type="ECO:0000313" key="2">
    <source>
        <dbReference type="EMBL" id="TPX49920.1"/>
    </source>
</evidence>
<dbReference type="VEuPathDB" id="FungiDB:SeMB42_g03623"/>
<keyword evidence="1" id="KW-0732">Signal</keyword>
<feature type="chain" id="PRO_5021367181" evidence="1">
    <location>
        <begin position="32"/>
        <end position="156"/>
    </location>
</feature>
<proteinExistence type="predicted"/>
<reference evidence="2 3" key="1">
    <citation type="journal article" date="2019" name="Sci. Rep.">
        <title>Comparative genomics of chytrid fungi reveal insights into the obligate biotrophic and pathogenic lifestyle of Synchytrium endobioticum.</title>
        <authorList>
            <person name="van de Vossenberg B.T.L.H."/>
            <person name="Warris S."/>
            <person name="Nguyen H.D.T."/>
            <person name="van Gent-Pelzer M.P.E."/>
            <person name="Joly D.L."/>
            <person name="van de Geest H.C."/>
            <person name="Bonants P.J.M."/>
            <person name="Smith D.S."/>
            <person name="Levesque C.A."/>
            <person name="van der Lee T.A.J."/>
        </authorList>
    </citation>
    <scope>NUCLEOTIDE SEQUENCE [LARGE SCALE GENOMIC DNA]</scope>
    <source>
        <strain evidence="2 3">LEV6574</strain>
    </source>
</reference>
<dbReference type="EMBL" id="QEAM01000025">
    <property type="protein sequence ID" value="TPX49920.1"/>
    <property type="molecule type" value="Genomic_DNA"/>
</dbReference>
<sequence length="156" mass="17597">MATTTACPLKATAVMCLLWMVFLSTSAVGNSEKPNLDEEEAAFEMTGAYANGRRLLVNEDKFVDFRAHVMHMTAVHLSQPRAKVEATCPFGRREEFEGHPNICNEGEVSLDLQYVTYELEQAFETLLQKFANGAHLEEPDMATIRRIIVNEKNLWS</sequence>